<protein>
    <recommendedName>
        <fullName evidence="8">Neutral zinc metallopeptidase</fullName>
    </recommendedName>
</protein>
<dbReference type="GO" id="GO:0016020">
    <property type="term" value="C:membrane"/>
    <property type="evidence" value="ECO:0007669"/>
    <property type="project" value="UniProtKB-SubCell"/>
</dbReference>
<keyword evidence="7" id="KW-1185">Reference proteome</keyword>
<feature type="transmembrane region" description="Helical" evidence="5">
    <location>
        <begin position="53"/>
        <end position="73"/>
    </location>
</feature>
<evidence type="ECO:0000313" key="7">
    <source>
        <dbReference type="Proteomes" id="UP000199379"/>
    </source>
</evidence>
<reference evidence="6 7" key="1">
    <citation type="submission" date="2016-10" db="EMBL/GenBank/DDBJ databases">
        <authorList>
            <person name="de Groot N.N."/>
        </authorList>
    </citation>
    <scope>NUCLEOTIDE SEQUENCE [LARGE SCALE GENOMIC DNA]</scope>
    <source>
        <strain evidence="6 7">DSM 29340</strain>
    </source>
</reference>
<evidence type="ECO:0000256" key="1">
    <source>
        <dbReference type="ARBA" id="ARBA00004167"/>
    </source>
</evidence>
<accession>A0A1H7BYR8</accession>
<dbReference type="AlphaFoldDB" id="A0A1H7BYR8"/>
<sequence>MLVRGIAFCRDAPGGYTDGATGSDGIGIMRLRGIRRSRNIEDRRRSGGGRRRGSRAGGIGLTGLLLVLAVGYFTGIDVTPLLNGGSAPAQSSRPMSAADERAAEFTSRVLATTEDVWTEIFERQVGQAYRPPQLVLFQGVTQSPCGGASGATGPFYCPADGKAYLDTRFFVTLSRQLGAAGDFAAAYVIAHEVAHHVQNELGILGQVDQARRQVSQAQANALTVRLELQADCLSGIWARSVEGLMERGDLEEALNAARMIGDDHLQRQAGRVPRPHTFTHGTSQQRADWFRRGYDSGLIADCDTFGAGRL</sequence>
<dbReference type="Pfam" id="PF04228">
    <property type="entry name" value="Zn_peptidase"/>
    <property type="match status" value="1"/>
</dbReference>
<evidence type="ECO:0000256" key="4">
    <source>
        <dbReference type="ARBA" id="ARBA00023136"/>
    </source>
</evidence>
<evidence type="ECO:0000256" key="2">
    <source>
        <dbReference type="ARBA" id="ARBA00022692"/>
    </source>
</evidence>
<evidence type="ECO:0008006" key="8">
    <source>
        <dbReference type="Google" id="ProtNLM"/>
    </source>
</evidence>
<dbReference type="EMBL" id="FNYD01000007">
    <property type="protein sequence ID" value="SEJ79862.1"/>
    <property type="molecule type" value="Genomic_DNA"/>
</dbReference>
<dbReference type="Proteomes" id="UP000199379">
    <property type="component" value="Unassembled WGS sequence"/>
</dbReference>
<name>A0A1H7BYR8_9RHOB</name>
<dbReference type="PANTHER" id="PTHR30168:SF0">
    <property type="entry name" value="INNER MEMBRANE PROTEIN"/>
    <property type="match status" value="1"/>
</dbReference>
<gene>
    <name evidence="6" type="ORF">SAMN05444007_107142</name>
</gene>
<dbReference type="InterPro" id="IPR007343">
    <property type="entry name" value="Uncharacterised_pept_Zn_put"/>
</dbReference>
<dbReference type="STRING" id="1227549.SAMN05444007_107142"/>
<organism evidence="6 7">
    <name type="scientific">Cribrihabitans marinus</name>
    <dbReference type="NCBI Taxonomy" id="1227549"/>
    <lineage>
        <taxon>Bacteria</taxon>
        <taxon>Pseudomonadati</taxon>
        <taxon>Pseudomonadota</taxon>
        <taxon>Alphaproteobacteria</taxon>
        <taxon>Rhodobacterales</taxon>
        <taxon>Paracoccaceae</taxon>
        <taxon>Cribrihabitans</taxon>
    </lineage>
</organism>
<comment type="subcellular location">
    <subcellularLocation>
        <location evidence="1">Membrane</location>
        <topology evidence="1">Single-pass membrane protein</topology>
    </subcellularLocation>
</comment>
<dbReference type="PANTHER" id="PTHR30168">
    <property type="entry name" value="PUTATIVE MEMBRANE PROTEIN YPFJ"/>
    <property type="match status" value="1"/>
</dbReference>
<keyword evidence="2 5" id="KW-0812">Transmembrane</keyword>
<proteinExistence type="predicted"/>
<keyword evidence="4 5" id="KW-0472">Membrane</keyword>
<evidence type="ECO:0000313" key="6">
    <source>
        <dbReference type="EMBL" id="SEJ79862.1"/>
    </source>
</evidence>
<keyword evidence="3 5" id="KW-1133">Transmembrane helix</keyword>
<evidence type="ECO:0000256" key="3">
    <source>
        <dbReference type="ARBA" id="ARBA00022989"/>
    </source>
</evidence>
<evidence type="ECO:0000256" key="5">
    <source>
        <dbReference type="SAM" id="Phobius"/>
    </source>
</evidence>